<keyword evidence="3" id="KW-0804">Transcription</keyword>
<protein>
    <submittedName>
        <fullName evidence="5">LuxR C-terminal-related transcriptional regulator</fullName>
    </submittedName>
</protein>
<dbReference type="PANTHER" id="PTHR44688">
    <property type="entry name" value="DNA-BINDING TRANSCRIPTIONAL ACTIVATOR DEVR_DOSR"/>
    <property type="match status" value="1"/>
</dbReference>
<dbReference type="PROSITE" id="PS50043">
    <property type="entry name" value="HTH_LUXR_2"/>
    <property type="match status" value="1"/>
</dbReference>
<evidence type="ECO:0000313" key="6">
    <source>
        <dbReference type="Proteomes" id="UP001597263"/>
    </source>
</evidence>
<dbReference type="InterPro" id="IPR036388">
    <property type="entry name" value="WH-like_DNA-bd_sf"/>
</dbReference>
<dbReference type="Pfam" id="PF00196">
    <property type="entry name" value="GerE"/>
    <property type="match status" value="1"/>
</dbReference>
<dbReference type="PRINTS" id="PR00038">
    <property type="entry name" value="HTHLUXR"/>
</dbReference>
<feature type="domain" description="HTH luxR-type" evidence="4">
    <location>
        <begin position="198"/>
        <end position="263"/>
    </location>
</feature>
<dbReference type="EMBL" id="JBHTMA010000029">
    <property type="protein sequence ID" value="MFD1226544.1"/>
    <property type="molecule type" value="Genomic_DNA"/>
</dbReference>
<dbReference type="CDD" id="cd06170">
    <property type="entry name" value="LuxR_C_like"/>
    <property type="match status" value="1"/>
</dbReference>
<proteinExistence type="predicted"/>
<gene>
    <name evidence="5" type="ORF">ACFQ35_05185</name>
</gene>
<dbReference type="PANTHER" id="PTHR44688:SF16">
    <property type="entry name" value="DNA-BINDING TRANSCRIPTIONAL ACTIVATOR DEVR_DOSR"/>
    <property type="match status" value="1"/>
</dbReference>
<evidence type="ECO:0000259" key="4">
    <source>
        <dbReference type="PROSITE" id="PS50043"/>
    </source>
</evidence>
<evidence type="ECO:0000256" key="2">
    <source>
        <dbReference type="ARBA" id="ARBA00023125"/>
    </source>
</evidence>
<comment type="caution">
    <text evidence="5">The sequence shown here is derived from an EMBL/GenBank/DDBJ whole genome shotgun (WGS) entry which is preliminary data.</text>
</comment>
<dbReference type="SMART" id="SM00421">
    <property type="entry name" value="HTH_LUXR"/>
    <property type="match status" value="1"/>
</dbReference>
<dbReference type="RefSeq" id="WP_289388853.1">
    <property type="nucleotide sequence ID" value="NZ_JAUCBM010000022.1"/>
</dbReference>
<reference evidence="6" key="1">
    <citation type="journal article" date="2019" name="Int. J. Syst. Evol. Microbiol.">
        <title>The Global Catalogue of Microorganisms (GCM) 10K type strain sequencing project: providing services to taxonomists for standard genome sequencing and annotation.</title>
        <authorList>
            <consortium name="The Broad Institute Genomics Platform"/>
            <consortium name="The Broad Institute Genome Sequencing Center for Infectious Disease"/>
            <person name="Wu L."/>
            <person name="Ma J."/>
        </authorList>
    </citation>
    <scope>NUCLEOTIDE SEQUENCE [LARGE SCALE GENOMIC DNA]</scope>
    <source>
        <strain evidence="6">CCUG 49584</strain>
    </source>
</reference>
<evidence type="ECO:0000256" key="1">
    <source>
        <dbReference type="ARBA" id="ARBA00023015"/>
    </source>
</evidence>
<dbReference type="SUPFAM" id="SSF46894">
    <property type="entry name" value="C-terminal effector domain of the bipartite response regulators"/>
    <property type="match status" value="1"/>
</dbReference>
<dbReference type="Gene3D" id="1.10.10.10">
    <property type="entry name" value="Winged helix-like DNA-binding domain superfamily/Winged helix DNA-binding domain"/>
    <property type="match status" value="1"/>
</dbReference>
<organism evidence="5 6">
    <name type="scientific">Pseudochrobactrum kiredjianiae</name>
    <dbReference type="NCBI Taxonomy" id="386305"/>
    <lineage>
        <taxon>Bacteria</taxon>
        <taxon>Pseudomonadati</taxon>
        <taxon>Pseudomonadota</taxon>
        <taxon>Alphaproteobacteria</taxon>
        <taxon>Hyphomicrobiales</taxon>
        <taxon>Brucellaceae</taxon>
        <taxon>Pseudochrobactrum</taxon>
    </lineage>
</organism>
<name>A0ABW3V1Q2_9HYPH</name>
<dbReference type="InterPro" id="IPR000792">
    <property type="entry name" value="Tscrpt_reg_LuxR_C"/>
</dbReference>
<evidence type="ECO:0000256" key="3">
    <source>
        <dbReference type="ARBA" id="ARBA00023163"/>
    </source>
</evidence>
<dbReference type="Proteomes" id="UP001597263">
    <property type="component" value="Unassembled WGS sequence"/>
</dbReference>
<accession>A0ABW3V1Q2</accession>
<keyword evidence="2" id="KW-0238">DNA-binding</keyword>
<dbReference type="InterPro" id="IPR016032">
    <property type="entry name" value="Sig_transdc_resp-reg_C-effctor"/>
</dbReference>
<keyword evidence="6" id="KW-1185">Reference proteome</keyword>
<keyword evidence="1" id="KW-0805">Transcription regulation</keyword>
<evidence type="ECO:0000313" key="5">
    <source>
        <dbReference type="EMBL" id="MFD1226544.1"/>
    </source>
</evidence>
<sequence length="265" mass="29715">MNKQDVADIAAIIHTFGDSHFGKQLNRLIAGIVDFDMSCIFAFRFNGEPQLIHDGYSTTVSRKALSSYMRGGYLLDPFYVACISDHEVGLWRMDELAPDSFFSSEFVISHDIHPCVSSEAGVLIEEIGFVVPLEEGVKATYSLMRNQGKSAFRDSELLQLEAVKPLIEATIQAHWKQMKPAGFVPIVSEDNDIETLFLSIFTDQLTSTQRNVARMILRGHSNVSIANILGITEGTAKLHRSNIYKRLSITSQTELFQLFINYLSQ</sequence>